<feature type="compositionally biased region" description="Polar residues" evidence="3">
    <location>
        <begin position="457"/>
        <end position="468"/>
    </location>
</feature>
<feature type="domain" description="RNA polymerase II assembly factor Rtp1 C-terminal" evidence="4">
    <location>
        <begin position="582"/>
        <end position="692"/>
    </location>
</feature>
<dbReference type="PANTHER" id="PTHR20959">
    <property type="entry name" value="TRANSPORT AND GOLGI ORGANIZATION PROTEIN 6 FAMILY MEMBER"/>
    <property type="match status" value="1"/>
</dbReference>
<protein>
    <recommendedName>
        <fullName evidence="8">RNA polymerase II assembly factor Rtp1 C-terminal domain-containing protein</fullName>
    </recommendedName>
</protein>
<gene>
    <name evidence="6" type="ORF">J3Q64DRAFT_1645001</name>
</gene>
<evidence type="ECO:0000256" key="1">
    <source>
        <dbReference type="ARBA" id="ARBA00005724"/>
    </source>
</evidence>
<reference evidence="6 7" key="1">
    <citation type="submission" date="2024-04" db="EMBL/GenBank/DDBJ databases">
        <title>Symmetric and asymmetric DNA N6-adenine methylation regulates different biological responses in Mucorales.</title>
        <authorList>
            <consortium name="Lawrence Berkeley National Laboratory"/>
            <person name="Lax C."/>
            <person name="Mondo S.J."/>
            <person name="Osorio-Concepcion M."/>
            <person name="Muszewska A."/>
            <person name="Corrochano-Luque M."/>
            <person name="Gutierrez G."/>
            <person name="Riley R."/>
            <person name="Lipzen A."/>
            <person name="Guo J."/>
            <person name="Hundley H."/>
            <person name="Amirebrahimi M."/>
            <person name="Ng V."/>
            <person name="Lorenzo-Gutierrez D."/>
            <person name="Binder U."/>
            <person name="Yang J."/>
            <person name="Song Y."/>
            <person name="Canovas D."/>
            <person name="Navarro E."/>
            <person name="Freitag M."/>
            <person name="Gabaldon T."/>
            <person name="Grigoriev I.V."/>
            <person name="Corrochano L.M."/>
            <person name="Nicolas F.E."/>
            <person name="Garre V."/>
        </authorList>
    </citation>
    <scope>NUCLEOTIDE SEQUENCE [LARGE SCALE GENOMIC DNA]</scope>
    <source>
        <strain evidence="6 7">L51</strain>
    </source>
</reference>
<comment type="caution">
    <text evidence="6">The sequence shown here is derived from an EMBL/GenBank/DDBJ whole genome shotgun (WGS) entry which is preliminary data.</text>
</comment>
<dbReference type="Proteomes" id="UP001448207">
    <property type="component" value="Unassembled WGS sequence"/>
</dbReference>
<dbReference type="PROSITE" id="PS50077">
    <property type="entry name" value="HEAT_REPEAT"/>
    <property type="match status" value="1"/>
</dbReference>
<keyword evidence="7" id="KW-1185">Reference proteome</keyword>
<evidence type="ECO:0000313" key="6">
    <source>
        <dbReference type="EMBL" id="KAL0079350.1"/>
    </source>
</evidence>
<dbReference type="InterPro" id="IPR057407">
    <property type="entry name" value="HEAT_TANGO6"/>
</dbReference>
<dbReference type="InterPro" id="IPR039600">
    <property type="entry name" value="TANGO6/Rtp1"/>
</dbReference>
<dbReference type="SUPFAM" id="SSF48371">
    <property type="entry name" value="ARM repeat"/>
    <property type="match status" value="1"/>
</dbReference>
<evidence type="ECO:0000256" key="3">
    <source>
        <dbReference type="SAM" id="MobiDB-lite"/>
    </source>
</evidence>
<organism evidence="6 7">
    <name type="scientific">Phycomyces blakesleeanus</name>
    <dbReference type="NCBI Taxonomy" id="4837"/>
    <lineage>
        <taxon>Eukaryota</taxon>
        <taxon>Fungi</taxon>
        <taxon>Fungi incertae sedis</taxon>
        <taxon>Mucoromycota</taxon>
        <taxon>Mucoromycotina</taxon>
        <taxon>Mucoromycetes</taxon>
        <taxon>Mucorales</taxon>
        <taxon>Phycomycetaceae</taxon>
        <taxon>Phycomyces</taxon>
    </lineage>
</organism>
<evidence type="ECO:0000256" key="2">
    <source>
        <dbReference type="PROSITE-ProRule" id="PRU00103"/>
    </source>
</evidence>
<evidence type="ECO:0008006" key="8">
    <source>
        <dbReference type="Google" id="ProtNLM"/>
    </source>
</evidence>
<dbReference type="PANTHER" id="PTHR20959:SF1">
    <property type="entry name" value="TRANSPORT AND GOLGI ORGANIZATION PROTEIN 6 HOMOLOG"/>
    <property type="match status" value="1"/>
</dbReference>
<sequence>MKLANLIIKSEEVPASKGYTTAASIITSRHLPDIYAALLQLAYAPLSAYAPPKTLDQTIPHTKVPANPANVSPAVAAVASSKTTPGISRQEKDKSARVFMWLFERSDAYRAMESLMLLLGTSPLHPVPAWLRGICGRFLSRIILRPNGVSIVLDFTVGDVDQVQFAQLEKISKLILSVPQQMPSVESYYAVIAPQLLVLLEGTVRHSQQKSPRAQAITFVIGRMIIKHTDLAKKYIVDKTVGSLLTYWNQTEYGKPDVLENGVDAQVVMTEDDLRTVLYTLHCVMVGGEPSPVVIQSFLDGLIPMLYHLYEFSTRSKSNLREVVLDLLTTYFRITTTREAIGDFKRILLDKTDLSNSRVAYFGPGPTGGVVLRLRRFPKEASSNQLSIDPKVMVEFLQRIDSPDLCGDFFVFLILMILHLIMGMLDTLGPEILKNPTQIVAFASNVVTEHADRISKPKNSSKSAQSSGFPDFSNIVSHEDREAIEDMHDETYTAKDDFESLLLAIHLMRAVIHENDELSPQAVQLLESGLGPLRILEKYGGDDVQESVHEVILAVTSYLSAQHLLGPNKSGSQDRQDSKIKYREAMKALQDDLLPVRAHGIGMLKEMVLSRDPLVASGSGLDNVLDLFVRLVQDEDSFIYLNAVKGLSALTDVHGNEIIAKLGQIYSDESQKLENRLRVGEALLQTVQRCGDALGKYGNMNRVRKKKNKQ</sequence>
<evidence type="ECO:0000259" key="4">
    <source>
        <dbReference type="Pfam" id="PF10363"/>
    </source>
</evidence>
<feature type="repeat" description="HEAT" evidence="2">
    <location>
        <begin position="624"/>
        <end position="662"/>
    </location>
</feature>
<dbReference type="Pfam" id="PF23565">
    <property type="entry name" value="ARM_TANGO6"/>
    <property type="match status" value="1"/>
</dbReference>
<proteinExistence type="inferred from homology"/>
<name>A0ABR3APK9_PHYBL</name>
<evidence type="ECO:0000259" key="5">
    <source>
        <dbReference type="Pfam" id="PF23565"/>
    </source>
</evidence>
<evidence type="ECO:0000313" key="7">
    <source>
        <dbReference type="Proteomes" id="UP001448207"/>
    </source>
</evidence>
<dbReference type="InterPro" id="IPR021133">
    <property type="entry name" value="HEAT_type_2"/>
</dbReference>
<feature type="domain" description="TANGO6 HEAT repeat" evidence="5">
    <location>
        <begin position="144"/>
        <end position="379"/>
    </location>
</feature>
<dbReference type="EMBL" id="JBCLYO010000022">
    <property type="protein sequence ID" value="KAL0079350.1"/>
    <property type="molecule type" value="Genomic_DNA"/>
</dbReference>
<feature type="region of interest" description="Disordered" evidence="3">
    <location>
        <begin position="453"/>
        <end position="472"/>
    </location>
</feature>
<dbReference type="InterPro" id="IPR016024">
    <property type="entry name" value="ARM-type_fold"/>
</dbReference>
<dbReference type="Pfam" id="PF10363">
    <property type="entry name" value="RTP1_C1"/>
    <property type="match status" value="1"/>
</dbReference>
<dbReference type="InterPro" id="IPR019451">
    <property type="entry name" value="Rtp1_C1"/>
</dbReference>
<accession>A0ABR3APK9</accession>
<comment type="similarity">
    <text evidence="1">Belongs to the Tango6 family.</text>
</comment>